<dbReference type="NCBIfam" id="TIGR01131">
    <property type="entry name" value="ATP_synt_6_or_A"/>
    <property type="match status" value="1"/>
</dbReference>
<feature type="transmembrane region" description="Helical" evidence="11">
    <location>
        <begin position="43"/>
        <end position="63"/>
    </location>
</feature>
<sequence>MIIAAKAAAGMLLAEGSLQVPSIDEFLPPEILFQGTPFAINRIILVRIVATVVMLAVLGTTAAKAKLIPGRWQGAVEWLLEFVRDNIVYQVMGEIRGRRYVPMITTMFMTILVFNLCGIIPGLNIAATATIVVPLLFALWTFVQYWGATFRGKGFIPYLREELFPAGVPWPIYIILAPMQLLDIVVIRPFSLTIRLFANMISGHILVALCFAATQYFLIDAESKALIGFGAVTFVGGIVMTLFEAFVAAIQAFIFATLSTVYINLSYPED</sequence>
<evidence type="ECO:0000256" key="2">
    <source>
        <dbReference type="ARBA" id="ARBA00006810"/>
    </source>
</evidence>
<dbReference type="InterPro" id="IPR035908">
    <property type="entry name" value="F0_ATP_A_sf"/>
</dbReference>
<accession>A0A087BM77</accession>
<dbReference type="GO" id="GO:0046933">
    <property type="term" value="F:proton-transporting ATP synthase activity, rotational mechanism"/>
    <property type="evidence" value="ECO:0007669"/>
    <property type="project" value="UniProtKB-UniRule"/>
</dbReference>
<keyword evidence="14" id="KW-1185">Reference proteome</keyword>
<evidence type="ECO:0000256" key="5">
    <source>
        <dbReference type="ARBA" id="ARBA00022692"/>
    </source>
</evidence>
<protein>
    <recommendedName>
        <fullName evidence="11 12">ATP synthase subunit a</fullName>
    </recommendedName>
    <alternativeName>
        <fullName evidence="11">ATP synthase F0 sector subunit a</fullName>
    </alternativeName>
    <alternativeName>
        <fullName evidence="11">F-ATPase subunit 6</fullName>
    </alternativeName>
</protein>
<keyword evidence="9 11" id="KW-0472">Membrane</keyword>
<name>A0A087BM77_9BIFI</name>
<comment type="function">
    <text evidence="11 12">Key component of the proton channel; it plays a direct role in the translocation of protons across the membrane.</text>
</comment>
<evidence type="ECO:0000313" key="14">
    <source>
        <dbReference type="Proteomes" id="UP000029014"/>
    </source>
</evidence>
<dbReference type="CDD" id="cd00310">
    <property type="entry name" value="ATP-synt_Fo_a_6"/>
    <property type="match status" value="1"/>
</dbReference>
<keyword evidence="11" id="KW-1003">Cell membrane</keyword>
<dbReference type="HAMAP" id="MF_01393">
    <property type="entry name" value="ATP_synth_a_bact"/>
    <property type="match status" value="1"/>
</dbReference>
<dbReference type="Proteomes" id="UP000029014">
    <property type="component" value="Unassembled WGS sequence"/>
</dbReference>
<keyword evidence="7 11" id="KW-1133">Transmembrane helix</keyword>
<dbReference type="eggNOG" id="COG0356">
    <property type="taxonomic scope" value="Bacteria"/>
</dbReference>
<feature type="transmembrane region" description="Helical" evidence="11">
    <location>
        <begin position="196"/>
        <end position="218"/>
    </location>
</feature>
<keyword evidence="4 11" id="KW-0138">CF(0)</keyword>
<dbReference type="AlphaFoldDB" id="A0A087BM77"/>
<dbReference type="STRING" id="1693.BMIN_0016"/>
<dbReference type="GO" id="GO:0005886">
    <property type="term" value="C:plasma membrane"/>
    <property type="evidence" value="ECO:0007669"/>
    <property type="project" value="UniProtKB-SubCell"/>
</dbReference>
<dbReference type="InterPro" id="IPR000568">
    <property type="entry name" value="ATP_synth_F0_asu"/>
</dbReference>
<dbReference type="InterPro" id="IPR045083">
    <property type="entry name" value="ATP_synth_F0_asu_bact/mt"/>
</dbReference>
<evidence type="ECO:0000256" key="4">
    <source>
        <dbReference type="ARBA" id="ARBA00022547"/>
    </source>
</evidence>
<evidence type="ECO:0000256" key="11">
    <source>
        <dbReference type="HAMAP-Rule" id="MF_01393"/>
    </source>
</evidence>
<dbReference type="PRINTS" id="PR00123">
    <property type="entry name" value="ATPASEA"/>
</dbReference>
<keyword evidence="8 11" id="KW-0406">Ion transport</keyword>
<feature type="transmembrane region" description="Helical" evidence="11">
    <location>
        <begin position="127"/>
        <end position="147"/>
    </location>
</feature>
<evidence type="ECO:0000256" key="10">
    <source>
        <dbReference type="ARBA" id="ARBA00023310"/>
    </source>
</evidence>
<dbReference type="SUPFAM" id="SSF81336">
    <property type="entry name" value="F1F0 ATP synthase subunit A"/>
    <property type="match status" value="1"/>
</dbReference>
<dbReference type="PANTHER" id="PTHR11410:SF0">
    <property type="entry name" value="ATP SYNTHASE SUBUNIT A"/>
    <property type="match status" value="1"/>
</dbReference>
<keyword evidence="3 11" id="KW-0813">Transport</keyword>
<evidence type="ECO:0000256" key="6">
    <source>
        <dbReference type="ARBA" id="ARBA00022781"/>
    </source>
</evidence>
<organism evidence="13 14">
    <name type="scientific">Bifidobacterium minimum</name>
    <dbReference type="NCBI Taxonomy" id="1693"/>
    <lineage>
        <taxon>Bacteria</taxon>
        <taxon>Bacillati</taxon>
        <taxon>Actinomycetota</taxon>
        <taxon>Actinomycetes</taxon>
        <taxon>Bifidobacteriales</taxon>
        <taxon>Bifidobacteriaceae</taxon>
        <taxon>Bifidobacterium</taxon>
    </lineage>
</organism>
<comment type="similarity">
    <text evidence="2 11 12">Belongs to the ATPase A chain family.</text>
</comment>
<evidence type="ECO:0000256" key="9">
    <source>
        <dbReference type="ARBA" id="ARBA00023136"/>
    </source>
</evidence>
<dbReference type="Pfam" id="PF00119">
    <property type="entry name" value="ATP-synt_A"/>
    <property type="match status" value="1"/>
</dbReference>
<gene>
    <name evidence="11" type="primary">atpB</name>
    <name evidence="13" type="ORF">BMIN_0016</name>
</gene>
<proteinExistence type="inferred from homology"/>
<dbReference type="InterPro" id="IPR023011">
    <property type="entry name" value="ATP_synth_F0_asu_AS"/>
</dbReference>
<dbReference type="PROSITE" id="PS00449">
    <property type="entry name" value="ATPASE_A"/>
    <property type="match status" value="1"/>
</dbReference>
<dbReference type="EMBL" id="JGZD01000009">
    <property type="protein sequence ID" value="KFI72127.1"/>
    <property type="molecule type" value="Genomic_DNA"/>
</dbReference>
<reference evidence="13 14" key="1">
    <citation type="submission" date="2014-03" db="EMBL/GenBank/DDBJ databases">
        <title>Genomics of Bifidobacteria.</title>
        <authorList>
            <person name="Ventura M."/>
            <person name="Milani C."/>
            <person name="Lugli G.A."/>
        </authorList>
    </citation>
    <scope>NUCLEOTIDE SEQUENCE [LARGE SCALE GENOMIC DNA]</scope>
    <source>
        <strain evidence="13 14">LMG 11592</strain>
    </source>
</reference>
<comment type="subcellular location">
    <subcellularLocation>
        <location evidence="11 12">Cell membrane</location>
        <topology evidence="11 12">Multi-pass membrane protein</topology>
    </subcellularLocation>
    <subcellularLocation>
        <location evidence="1">Membrane</location>
        <topology evidence="1">Multi-pass membrane protein</topology>
    </subcellularLocation>
</comment>
<comment type="caution">
    <text evidence="13">The sequence shown here is derived from an EMBL/GenBank/DDBJ whole genome shotgun (WGS) entry which is preliminary data.</text>
</comment>
<evidence type="ECO:0000313" key="13">
    <source>
        <dbReference type="EMBL" id="KFI72127.1"/>
    </source>
</evidence>
<dbReference type="GO" id="GO:0045259">
    <property type="term" value="C:proton-transporting ATP synthase complex"/>
    <property type="evidence" value="ECO:0007669"/>
    <property type="project" value="UniProtKB-KW"/>
</dbReference>
<evidence type="ECO:0000256" key="8">
    <source>
        <dbReference type="ARBA" id="ARBA00023065"/>
    </source>
</evidence>
<evidence type="ECO:0000256" key="3">
    <source>
        <dbReference type="ARBA" id="ARBA00022448"/>
    </source>
</evidence>
<keyword evidence="6 11" id="KW-0375">Hydrogen ion transport</keyword>
<evidence type="ECO:0000256" key="7">
    <source>
        <dbReference type="ARBA" id="ARBA00022989"/>
    </source>
</evidence>
<feature type="transmembrane region" description="Helical" evidence="11">
    <location>
        <begin position="168"/>
        <end position="190"/>
    </location>
</feature>
<feature type="transmembrane region" description="Helical" evidence="11">
    <location>
        <begin position="100"/>
        <end position="121"/>
    </location>
</feature>
<evidence type="ECO:0000256" key="12">
    <source>
        <dbReference type="RuleBase" id="RU000483"/>
    </source>
</evidence>
<keyword evidence="10 11" id="KW-0066">ATP synthesis</keyword>
<keyword evidence="5 11" id="KW-0812">Transmembrane</keyword>
<dbReference type="Gene3D" id="1.20.120.220">
    <property type="entry name" value="ATP synthase, F0 complex, subunit A"/>
    <property type="match status" value="1"/>
</dbReference>
<evidence type="ECO:0000256" key="1">
    <source>
        <dbReference type="ARBA" id="ARBA00004141"/>
    </source>
</evidence>
<dbReference type="PANTHER" id="PTHR11410">
    <property type="entry name" value="ATP SYNTHASE SUBUNIT A"/>
    <property type="match status" value="1"/>
</dbReference>